<evidence type="ECO:0000256" key="3">
    <source>
        <dbReference type="ARBA" id="ARBA00009469"/>
    </source>
</evidence>
<dbReference type="EC" id="2.3.1.97" evidence="10"/>
<evidence type="ECO:0000256" key="4">
    <source>
        <dbReference type="ARBA" id="ARBA00022490"/>
    </source>
</evidence>
<dbReference type="GO" id="GO:0016020">
    <property type="term" value="C:membrane"/>
    <property type="evidence" value="ECO:0007669"/>
    <property type="project" value="UniProtKB-SubCell"/>
</dbReference>
<evidence type="ECO:0000259" key="13">
    <source>
        <dbReference type="Pfam" id="PF01233"/>
    </source>
</evidence>
<dbReference type="Proteomes" id="UP000694427">
    <property type="component" value="Unplaced"/>
</dbReference>
<dbReference type="InterPro" id="IPR022676">
    <property type="entry name" value="NMT_N"/>
</dbReference>
<evidence type="ECO:0000256" key="10">
    <source>
        <dbReference type="RuleBase" id="RU000586"/>
    </source>
</evidence>
<feature type="domain" description="Glycylpeptide N-tetradecanoyltransferase C-terminal" evidence="14">
    <location>
        <begin position="295"/>
        <end position="473"/>
    </location>
</feature>
<sequence length="487" mass="55637">MSTNSFAGCEGAGREILTSWLKMADENETAPQQEKETEIEVDHGHCSNCENEEHHSDDGEKGDTGAKKKKKRQKKKNKDKSGGKDAAQDPLAKVNSLPADKLQEIQKAIELFSVGQGPAKTMEEATRRSYQFWDTQPVPKLGETVTSHGCIEPDKDSIREEPYSLPQGFSWDTLDLGNPAVLKELYTLLNENYVEDDDNMFRFDYSPEFLLCSLDDPYLLFDPPREKMMVEINFLCVHKKLRSKRVAPVLIREITRRVNLEGIFQAVYTAGVVLPKPVGTCRYWHRSLNPRKLIEVKFSHLSRNMTMQRTMKLYRLPEAPKTSGLRPMTVKDVPAVHRLLNEYLSLFNLVPVMSPEEVQHWLLPQENIIDTFVVENSDGKLTDFLSFYTLPSTIMNHPVHHSLKAAYSFYNVHTTTNLLDLMGDALILAKSKGFDVFNALDLMENKTFLEKLKFGIGDGNLQYYLYNWKCPSMGSEKVQVFRCHTND</sequence>
<reference evidence="15" key="1">
    <citation type="submission" date="2025-08" db="UniProtKB">
        <authorList>
            <consortium name="Ensembl"/>
        </authorList>
    </citation>
    <scope>IDENTIFICATION</scope>
</reference>
<dbReference type="InterPro" id="IPR022677">
    <property type="entry name" value="NMT_C"/>
</dbReference>
<dbReference type="Ensembl" id="ENSCCRT00010046349.1">
    <property type="protein sequence ID" value="ENSCCRP00010042251.1"/>
    <property type="gene ID" value="ENSCCRG00010017998.1"/>
</dbReference>
<dbReference type="PROSITE" id="PS00975">
    <property type="entry name" value="NMT_1"/>
    <property type="match status" value="1"/>
</dbReference>
<evidence type="ECO:0000256" key="9">
    <source>
        <dbReference type="ARBA" id="ARBA00048276"/>
    </source>
</evidence>
<dbReference type="InterPro" id="IPR000903">
    <property type="entry name" value="NMT"/>
</dbReference>
<evidence type="ECO:0000256" key="6">
    <source>
        <dbReference type="ARBA" id="ARBA00022679"/>
    </source>
</evidence>
<dbReference type="InterPro" id="IPR016181">
    <property type="entry name" value="Acyl_CoA_acyltransferase"/>
</dbReference>
<dbReference type="SUPFAM" id="SSF55729">
    <property type="entry name" value="Acyl-CoA N-acyltransferases (Nat)"/>
    <property type="match status" value="2"/>
</dbReference>
<keyword evidence="5" id="KW-0597">Phosphoprotein</keyword>
<comment type="function">
    <text evidence="10">Adds a myristoyl group to the N-terminal glycine residue of certain cellular proteins.</text>
</comment>
<dbReference type="GO" id="GO:0004379">
    <property type="term" value="F:glycylpeptide N-tetradecanoyltransferase activity"/>
    <property type="evidence" value="ECO:0007669"/>
    <property type="project" value="UniProtKB-EC"/>
</dbReference>
<evidence type="ECO:0000256" key="11">
    <source>
        <dbReference type="RuleBase" id="RU004178"/>
    </source>
</evidence>
<dbReference type="Pfam" id="PF02799">
    <property type="entry name" value="NMT_C"/>
    <property type="match status" value="1"/>
</dbReference>
<dbReference type="PANTHER" id="PTHR11377:SF7">
    <property type="entry name" value="GLYCYLPEPTIDE N-TETRADECANOYLTRANSFERASE 1"/>
    <property type="match status" value="1"/>
</dbReference>
<organism evidence="15 16">
    <name type="scientific">Cyprinus carpio</name>
    <name type="common">Common carp</name>
    <dbReference type="NCBI Taxonomy" id="7962"/>
    <lineage>
        <taxon>Eukaryota</taxon>
        <taxon>Metazoa</taxon>
        <taxon>Chordata</taxon>
        <taxon>Craniata</taxon>
        <taxon>Vertebrata</taxon>
        <taxon>Euteleostomi</taxon>
        <taxon>Actinopterygii</taxon>
        <taxon>Neopterygii</taxon>
        <taxon>Teleostei</taxon>
        <taxon>Ostariophysi</taxon>
        <taxon>Cypriniformes</taxon>
        <taxon>Cyprinidae</taxon>
        <taxon>Cyprininae</taxon>
        <taxon>Cyprinus</taxon>
    </lineage>
</organism>
<name>A0A8C1K551_CYPCA</name>
<feature type="region of interest" description="Disordered" evidence="12">
    <location>
        <begin position="20"/>
        <end position="95"/>
    </location>
</feature>
<accession>A0A8C1K551</accession>
<evidence type="ECO:0000256" key="5">
    <source>
        <dbReference type="ARBA" id="ARBA00022553"/>
    </source>
</evidence>
<dbReference type="AlphaFoldDB" id="A0A8C1K551"/>
<protein>
    <recommendedName>
        <fullName evidence="10">Glycylpeptide N-tetradecanoyltransferase</fullName>
        <ecNumber evidence="10">2.3.1.97</ecNumber>
    </recommendedName>
</protein>
<evidence type="ECO:0000256" key="1">
    <source>
        <dbReference type="ARBA" id="ARBA00004170"/>
    </source>
</evidence>
<keyword evidence="4" id="KW-0963">Cytoplasm</keyword>
<comment type="similarity">
    <text evidence="3 11">Belongs to the NMT family.</text>
</comment>
<comment type="subcellular location">
    <subcellularLocation>
        <location evidence="2">Cytoplasm</location>
        <location evidence="2">Cytosol</location>
    </subcellularLocation>
    <subcellularLocation>
        <location evidence="1">Membrane</location>
        <topology evidence="1">Peripheral membrane protein</topology>
    </subcellularLocation>
</comment>
<keyword evidence="7" id="KW-0472">Membrane</keyword>
<evidence type="ECO:0000256" key="8">
    <source>
        <dbReference type="ARBA" id="ARBA00023315"/>
    </source>
</evidence>
<evidence type="ECO:0000259" key="14">
    <source>
        <dbReference type="Pfam" id="PF02799"/>
    </source>
</evidence>
<dbReference type="GO" id="GO:0005829">
    <property type="term" value="C:cytosol"/>
    <property type="evidence" value="ECO:0007669"/>
    <property type="project" value="UniProtKB-SubCell"/>
</dbReference>
<dbReference type="PROSITE" id="PS00976">
    <property type="entry name" value="NMT_2"/>
    <property type="match status" value="1"/>
</dbReference>
<evidence type="ECO:0000256" key="12">
    <source>
        <dbReference type="SAM" id="MobiDB-lite"/>
    </source>
</evidence>
<evidence type="ECO:0000256" key="7">
    <source>
        <dbReference type="ARBA" id="ARBA00023136"/>
    </source>
</evidence>
<reference evidence="15" key="2">
    <citation type="submission" date="2025-09" db="UniProtKB">
        <authorList>
            <consortium name="Ensembl"/>
        </authorList>
    </citation>
    <scope>IDENTIFICATION</scope>
</reference>
<feature type="compositionally biased region" description="Basic and acidic residues" evidence="12">
    <location>
        <begin position="33"/>
        <end position="66"/>
    </location>
</feature>
<keyword evidence="16" id="KW-1185">Reference proteome</keyword>
<dbReference type="Gene3D" id="3.40.630.170">
    <property type="match status" value="2"/>
</dbReference>
<dbReference type="PANTHER" id="PTHR11377">
    <property type="entry name" value="N-MYRISTOYL TRANSFERASE"/>
    <property type="match status" value="1"/>
</dbReference>
<evidence type="ECO:0000313" key="16">
    <source>
        <dbReference type="Proteomes" id="UP000694427"/>
    </source>
</evidence>
<evidence type="ECO:0000256" key="2">
    <source>
        <dbReference type="ARBA" id="ARBA00004514"/>
    </source>
</evidence>
<evidence type="ECO:0000313" key="15">
    <source>
        <dbReference type="Ensembl" id="ENSCCRP00010042251.1"/>
    </source>
</evidence>
<dbReference type="Pfam" id="PF01233">
    <property type="entry name" value="NMT"/>
    <property type="match status" value="2"/>
</dbReference>
<proteinExistence type="inferred from homology"/>
<feature type="domain" description="Glycylpeptide N-tetradecanoyltransferase N-terminal" evidence="13">
    <location>
        <begin position="227"/>
        <end position="281"/>
    </location>
</feature>
<comment type="catalytic activity">
    <reaction evidence="9 10">
        <text>N-terminal glycyl-[protein] + tetradecanoyl-CoA = N-tetradecanoylglycyl-[protein] + CoA + H(+)</text>
        <dbReference type="Rhea" id="RHEA:15521"/>
        <dbReference type="Rhea" id="RHEA-COMP:12666"/>
        <dbReference type="Rhea" id="RHEA-COMP:12667"/>
        <dbReference type="ChEBI" id="CHEBI:15378"/>
        <dbReference type="ChEBI" id="CHEBI:57287"/>
        <dbReference type="ChEBI" id="CHEBI:57385"/>
        <dbReference type="ChEBI" id="CHEBI:64723"/>
        <dbReference type="ChEBI" id="CHEBI:133050"/>
        <dbReference type="EC" id="2.3.1.97"/>
    </reaction>
</comment>
<feature type="compositionally biased region" description="Basic residues" evidence="12">
    <location>
        <begin position="67"/>
        <end position="78"/>
    </location>
</feature>
<keyword evidence="8 10" id="KW-0012">Acyltransferase</keyword>
<feature type="domain" description="Glycylpeptide N-tetradecanoyltransferase N-terminal" evidence="13">
    <location>
        <begin position="154"/>
        <end position="217"/>
    </location>
</feature>
<keyword evidence="6 10" id="KW-0808">Transferase</keyword>
<dbReference type="InterPro" id="IPR022678">
    <property type="entry name" value="NMT_CS"/>
</dbReference>